<evidence type="ECO:0000313" key="4">
    <source>
        <dbReference type="EMBL" id="OIJ35283.1"/>
    </source>
</evidence>
<feature type="domain" description="CYTH" evidence="2">
    <location>
        <begin position="5"/>
        <end position="202"/>
    </location>
</feature>
<gene>
    <name evidence="4" type="ORF">BK826_08310</name>
</gene>
<dbReference type="CDD" id="cd07374">
    <property type="entry name" value="CYTH-like_Pase"/>
    <property type="match status" value="1"/>
</dbReference>
<evidence type="ECO:0008006" key="6">
    <source>
        <dbReference type="Google" id="ProtNLM"/>
    </source>
</evidence>
<dbReference type="Gene3D" id="2.40.320.10">
    <property type="entry name" value="Hypothetical Protein Pfu-838710-001"/>
    <property type="match status" value="1"/>
</dbReference>
<evidence type="ECO:0000259" key="3">
    <source>
        <dbReference type="PROSITE" id="PS51708"/>
    </source>
</evidence>
<dbReference type="InterPro" id="IPR038186">
    <property type="entry name" value="CHAD_dom_sf"/>
</dbReference>
<dbReference type="SUPFAM" id="SSF55154">
    <property type="entry name" value="CYTH-like phosphatases"/>
    <property type="match status" value="1"/>
</dbReference>
<organism evidence="4 5">
    <name type="scientific">Rothia kristinae</name>
    <dbReference type="NCBI Taxonomy" id="37923"/>
    <lineage>
        <taxon>Bacteria</taxon>
        <taxon>Bacillati</taxon>
        <taxon>Actinomycetota</taxon>
        <taxon>Actinomycetes</taxon>
        <taxon>Micrococcales</taxon>
        <taxon>Micrococcaceae</taxon>
        <taxon>Rothia</taxon>
    </lineage>
</organism>
<protein>
    <recommendedName>
        <fullName evidence="6">CHAD domain-containing protein</fullName>
    </recommendedName>
</protein>
<dbReference type="Gene3D" id="1.40.20.10">
    <property type="entry name" value="CHAD domain"/>
    <property type="match status" value="1"/>
</dbReference>
<reference evidence="4 5" key="1">
    <citation type="submission" date="2016-10" db="EMBL/GenBank/DDBJ databases">
        <title>Draft genome sequence of strain LCT isolated from the Shenzhou X spacecraft of China.</title>
        <authorList>
            <person name="Huang B."/>
        </authorList>
    </citation>
    <scope>NUCLEOTIDE SEQUENCE [LARGE SCALE GENOMIC DNA]</scope>
    <source>
        <strain evidence="4 5">LCT-H5</strain>
    </source>
</reference>
<dbReference type="EMBL" id="MODZ01000010">
    <property type="protein sequence ID" value="OIJ35283.1"/>
    <property type="molecule type" value="Genomic_DNA"/>
</dbReference>
<sequence>MSTSHMEIERKYEAPAEAHPDWSALKRLRPGTTAVDELDATYYDTAARDLAAASTVLRRRRGGPDEGWHVKYTLDGHRHEVHVPLLKDRASMPAAARDLVSALTLGRELEPIAHLATRRTRTAVLDEDGREVAEFADDVVRSVDHRTGQERTWREWEVELTDPELSEKRQEKIFKRVRKVLKEAGASKSTAVAKIARALGQDAAFDEKAGIASAPEPSESEQEEQQLTGGQRLVAELAGPVLADLRILDVAVRAGVEDSVHRMRIRLRTMRSILRALRGGLDPEFDETVSQGLKEAGEALGAARGLEVVGEVLMRAEQWAELTRKARRQLSQLLEEDREAALRGGYAVLDSEGYRDVLAALESLVRRPQLCGWAEDLSAKKLGTHMMETLDERYRKRIEPARRAVEEAEPEEAVESLHEVRKAAKGLRYVIESLDEADLIRKKQREDAGEAREEAKSVQSEVGRLLDLRAAVQWLDRAARVMRRRGLDRYGAGLLAGELRTALSWKLAEGFSSLTR</sequence>
<dbReference type="PROSITE" id="PS51707">
    <property type="entry name" value="CYTH"/>
    <property type="match status" value="1"/>
</dbReference>
<dbReference type="PANTHER" id="PTHR39339">
    <property type="entry name" value="SLR1444 PROTEIN"/>
    <property type="match status" value="1"/>
</dbReference>
<dbReference type="Pfam" id="PF05235">
    <property type="entry name" value="CHAD"/>
    <property type="match status" value="1"/>
</dbReference>
<keyword evidence="1" id="KW-0175">Coiled coil</keyword>
<dbReference type="InterPro" id="IPR023577">
    <property type="entry name" value="CYTH_domain"/>
</dbReference>
<dbReference type="SMART" id="SM01118">
    <property type="entry name" value="CYTH"/>
    <property type="match status" value="1"/>
</dbReference>
<dbReference type="AlphaFoldDB" id="A0A1S2MZZ1"/>
<dbReference type="OrthoDB" id="9777271at2"/>
<dbReference type="PANTHER" id="PTHR39339:SF1">
    <property type="entry name" value="CHAD DOMAIN-CONTAINING PROTEIN"/>
    <property type="match status" value="1"/>
</dbReference>
<accession>A0A1S2MZZ1</accession>
<name>A0A1S2MZZ1_9MICC</name>
<dbReference type="Proteomes" id="UP000179540">
    <property type="component" value="Unassembled WGS sequence"/>
</dbReference>
<dbReference type="SMART" id="SM00880">
    <property type="entry name" value="CHAD"/>
    <property type="match status" value="1"/>
</dbReference>
<proteinExistence type="predicted"/>
<evidence type="ECO:0000256" key="1">
    <source>
        <dbReference type="SAM" id="Coils"/>
    </source>
</evidence>
<dbReference type="RefSeq" id="WP_075515226.1">
    <property type="nucleotide sequence ID" value="NZ_MODZ01000010.1"/>
</dbReference>
<dbReference type="Pfam" id="PF01928">
    <property type="entry name" value="CYTH"/>
    <property type="match status" value="1"/>
</dbReference>
<dbReference type="InterPro" id="IPR007899">
    <property type="entry name" value="CHAD_dom"/>
</dbReference>
<feature type="domain" description="CHAD" evidence="3">
    <location>
        <begin position="226"/>
        <end position="516"/>
    </location>
</feature>
<dbReference type="InterPro" id="IPR033469">
    <property type="entry name" value="CYTH-like_dom_sf"/>
</dbReference>
<evidence type="ECO:0000259" key="2">
    <source>
        <dbReference type="PROSITE" id="PS51707"/>
    </source>
</evidence>
<evidence type="ECO:0000313" key="5">
    <source>
        <dbReference type="Proteomes" id="UP000179540"/>
    </source>
</evidence>
<feature type="coiled-coil region" evidence="1">
    <location>
        <begin position="434"/>
        <end position="461"/>
    </location>
</feature>
<comment type="caution">
    <text evidence="4">The sequence shown here is derived from an EMBL/GenBank/DDBJ whole genome shotgun (WGS) entry which is preliminary data.</text>
</comment>
<dbReference type="PROSITE" id="PS51708">
    <property type="entry name" value="CHAD"/>
    <property type="match status" value="1"/>
</dbReference>